<accession>A0A6P6ECK4</accession>
<evidence type="ECO:0000313" key="4">
    <source>
        <dbReference type="Proteomes" id="UP000515203"/>
    </source>
</evidence>
<dbReference type="Proteomes" id="UP000515203">
    <property type="component" value="Unplaced"/>
</dbReference>
<keyword evidence="1" id="KW-1133">Transmembrane helix</keyword>
<sequence length="243" mass="25894">MPLVLLCALLTLRICAGAPMAWVQVQVQTASTELLTFTIHCGFLGSGLISLVTVSWSGLNITRETPLAVLHPQLGVHQLAPALQARWLNESSISLTLEGAEGQSPQANITFCCKFVTFPEGSHVACGHPLASSDQGLPAPSPAPLLQASFLGASGGLLLVFVFVLHLLRSQWRHWSIPQLQCHPLARIQDQMASSPIPAPSSFVYVENGLYVEAGARPPHTAPSLTTSPNCVRAMDMKGYLGA</sequence>
<evidence type="ECO:0000256" key="2">
    <source>
        <dbReference type="SAM" id="SignalP"/>
    </source>
</evidence>
<keyword evidence="4" id="KW-1185">Reference proteome</keyword>
<dbReference type="GO" id="GO:0038023">
    <property type="term" value="F:signaling receptor activity"/>
    <property type="evidence" value="ECO:0007669"/>
    <property type="project" value="InterPro"/>
</dbReference>
<keyword evidence="1" id="KW-0472">Membrane</keyword>
<proteinExistence type="predicted"/>
<dbReference type="InParanoid" id="A0A6P6ECK4"/>
<dbReference type="GO" id="GO:0050860">
    <property type="term" value="P:negative regulation of T cell receptor signaling pathway"/>
    <property type="evidence" value="ECO:0007669"/>
    <property type="project" value="InterPro"/>
</dbReference>
<dbReference type="FunCoup" id="A0A6P6ECK4">
    <property type="interactions" value="343"/>
</dbReference>
<feature type="transmembrane region" description="Helical" evidence="1">
    <location>
        <begin position="145"/>
        <end position="168"/>
    </location>
</feature>
<dbReference type="OrthoDB" id="9666214at2759"/>
<dbReference type="PANTHER" id="PTHR39220">
    <property type="entry name" value="TRANSMEMBRANE PROTEIN PVRIG"/>
    <property type="match status" value="1"/>
</dbReference>
<name>A0A6P6ECK4_OCTDE</name>
<evidence type="ECO:0000256" key="1">
    <source>
        <dbReference type="SAM" id="Phobius"/>
    </source>
</evidence>
<evidence type="ECO:0000259" key="3">
    <source>
        <dbReference type="Pfam" id="PF25456"/>
    </source>
</evidence>
<evidence type="ECO:0000313" key="5">
    <source>
        <dbReference type="RefSeq" id="XP_023570090.1"/>
    </source>
</evidence>
<dbReference type="GO" id="GO:0005886">
    <property type="term" value="C:plasma membrane"/>
    <property type="evidence" value="ECO:0007669"/>
    <property type="project" value="TreeGrafter"/>
</dbReference>
<dbReference type="InterPro" id="IPR057367">
    <property type="entry name" value="Ig_PVRIG"/>
</dbReference>
<reference evidence="5" key="1">
    <citation type="submission" date="2025-08" db="UniProtKB">
        <authorList>
            <consortium name="RefSeq"/>
        </authorList>
    </citation>
    <scope>IDENTIFICATION</scope>
</reference>
<feature type="chain" id="PRO_5027888447" evidence="2">
    <location>
        <begin position="18"/>
        <end position="243"/>
    </location>
</feature>
<dbReference type="Pfam" id="PF25456">
    <property type="entry name" value="Ig_PVRIG"/>
    <property type="match status" value="1"/>
</dbReference>
<dbReference type="CTD" id="79037"/>
<organism evidence="4 5">
    <name type="scientific">Octodon degus</name>
    <name type="common">Degu</name>
    <name type="synonym">Sciurus degus</name>
    <dbReference type="NCBI Taxonomy" id="10160"/>
    <lineage>
        <taxon>Eukaryota</taxon>
        <taxon>Metazoa</taxon>
        <taxon>Chordata</taxon>
        <taxon>Craniata</taxon>
        <taxon>Vertebrata</taxon>
        <taxon>Euteleostomi</taxon>
        <taxon>Mammalia</taxon>
        <taxon>Eutheria</taxon>
        <taxon>Euarchontoglires</taxon>
        <taxon>Glires</taxon>
        <taxon>Rodentia</taxon>
        <taxon>Hystricomorpha</taxon>
        <taxon>Octodontidae</taxon>
        <taxon>Octodon</taxon>
    </lineage>
</organism>
<dbReference type="AlphaFoldDB" id="A0A6P6ECK4"/>
<feature type="signal peptide" evidence="2">
    <location>
        <begin position="1"/>
        <end position="17"/>
    </location>
</feature>
<feature type="domain" description="Transmembrane protein PVRIG immunoglobulin-like" evidence="3">
    <location>
        <begin position="23"/>
        <end position="132"/>
    </location>
</feature>
<dbReference type="InterPro" id="IPR034452">
    <property type="entry name" value="TM_PVRIG"/>
</dbReference>
<dbReference type="PANTHER" id="PTHR39220:SF1">
    <property type="entry name" value="TRANSMEMBRANE PROTEIN PVRIG"/>
    <property type="match status" value="1"/>
</dbReference>
<dbReference type="GeneID" id="101578880"/>
<keyword evidence="2" id="KW-0732">Signal</keyword>
<keyword evidence="1 5" id="KW-0812">Transmembrane</keyword>
<gene>
    <name evidence="5" type="primary">Pvrig</name>
</gene>
<protein>
    <submittedName>
        <fullName evidence="5">Transmembrane protein PVRIG</fullName>
    </submittedName>
</protein>
<dbReference type="RefSeq" id="XP_023570090.1">
    <property type="nucleotide sequence ID" value="XM_023714322.1"/>
</dbReference>